<dbReference type="PANTHER" id="PTHR32439:SF9">
    <property type="entry name" value="BLR3264 PROTEIN"/>
    <property type="match status" value="1"/>
</dbReference>
<evidence type="ECO:0000259" key="8">
    <source>
        <dbReference type="Pfam" id="PF03460"/>
    </source>
</evidence>
<keyword evidence="2" id="KW-0349">Heme</keyword>
<evidence type="ECO:0000256" key="1">
    <source>
        <dbReference type="ARBA" id="ARBA00022485"/>
    </source>
</evidence>
<keyword evidence="5" id="KW-0408">Iron</keyword>
<dbReference type="Pfam" id="PF01077">
    <property type="entry name" value="NIR_SIR"/>
    <property type="match status" value="1"/>
</dbReference>
<feature type="domain" description="Nitrite/sulphite reductase 4Fe-4S" evidence="7">
    <location>
        <begin position="115"/>
        <end position="265"/>
    </location>
</feature>
<keyword evidence="10" id="KW-1185">Reference proteome</keyword>
<protein>
    <submittedName>
        <fullName evidence="9">Sulfite reductase, beta subunit (Hemoprotein)</fullName>
    </submittedName>
</protein>
<dbReference type="InterPro" id="IPR045854">
    <property type="entry name" value="NO2/SO3_Rdtase_4Fe4S_sf"/>
</dbReference>
<keyword evidence="3" id="KW-0479">Metal-binding</keyword>
<dbReference type="PANTHER" id="PTHR32439">
    <property type="entry name" value="FERREDOXIN--NITRITE REDUCTASE, CHLOROPLASTIC"/>
    <property type="match status" value="1"/>
</dbReference>
<feature type="domain" description="Nitrite/Sulfite reductase ferredoxin-like" evidence="8">
    <location>
        <begin position="305"/>
        <end position="367"/>
    </location>
</feature>
<dbReference type="InterPro" id="IPR005117">
    <property type="entry name" value="NiRdtase/SiRdtase_haem-b_fer"/>
</dbReference>
<dbReference type="GO" id="GO:0046872">
    <property type="term" value="F:metal ion binding"/>
    <property type="evidence" value="ECO:0007669"/>
    <property type="project" value="UniProtKB-KW"/>
</dbReference>
<dbReference type="Gene3D" id="3.90.480.10">
    <property type="entry name" value="Sulfite Reductase Hemoprotein,Domain 2"/>
    <property type="match status" value="1"/>
</dbReference>
<dbReference type="Pfam" id="PF03460">
    <property type="entry name" value="NIR_SIR_ferr"/>
    <property type="match status" value="2"/>
</dbReference>
<dbReference type="EMBL" id="FOTS01000044">
    <property type="protein sequence ID" value="SFM13301.1"/>
    <property type="molecule type" value="Genomic_DNA"/>
</dbReference>
<name>A0A1I4NCS8_9FIRM</name>
<evidence type="ECO:0000256" key="6">
    <source>
        <dbReference type="ARBA" id="ARBA00023014"/>
    </source>
</evidence>
<dbReference type="STRING" id="1123291.SAMN04490355_104433"/>
<dbReference type="GO" id="GO:0020037">
    <property type="term" value="F:heme binding"/>
    <property type="evidence" value="ECO:0007669"/>
    <property type="project" value="InterPro"/>
</dbReference>
<evidence type="ECO:0000313" key="10">
    <source>
        <dbReference type="Proteomes" id="UP000199520"/>
    </source>
</evidence>
<dbReference type="InterPro" id="IPR036136">
    <property type="entry name" value="Nit/Sulf_reduc_fer-like_dom_sf"/>
</dbReference>
<dbReference type="InterPro" id="IPR006067">
    <property type="entry name" value="NO2/SO3_Rdtase_4Fe4S_dom"/>
</dbReference>
<accession>A0A1I4NCS8</accession>
<evidence type="ECO:0000313" key="9">
    <source>
        <dbReference type="EMBL" id="SFM13301.1"/>
    </source>
</evidence>
<dbReference type="Proteomes" id="UP000199520">
    <property type="component" value="Unassembled WGS sequence"/>
</dbReference>
<organism evidence="9 10">
    <name type="scientific">Pelosinus propionicus DSM 13327</name>
    <dbReference type="NCBI Taxonomy" id="1123291"/>
    <lineage>
        <taxon>Bacteria</taxon>
        <taxon>Bacillati</taxon>
        <taxon>Bacillota</taxon>
        <taxon>Negativicutes</taxon>
        <taxon>Selenomonadales</taxon>
        <taxon>Sporomusaceae</taxon>
        <taxon>Pelosinus</taxon>
    </lineage>
</organism>
<reference evidence="10" key="1">
    <citation type="submission" date="2016-10" db="EMBL/GenBank/DDBJ databases">
        <authorList>
            <person name="Varghese N."/>
            <person name="Submissions S."/>
        </authorList>
    </citation>
    <scope>NUCLEOTIDE SEQUENCE [LARGE SCALE GENOMIC DNA]</scope>
    <source>
        <strain evidence="10">DSM 13327</strain>
    </source>
</reference>
<sequence>MITITEDMLRSVEFFKEKLQQYHEGKLENLKAFSSIMGIYKEGPKDTYMVRPRIAGGVTTANQLQGLSKVAEKYGVTMRFTTRQDIQLHSVKVGDLGNVLDDLLKCGLITRGAGGDGVRNVACSPLSGVAQDEIFDVTPYVKAVTNFMMTDPVNLNLPRKFKIAFSNSLEDTANATLADIGFIAKIVGGKRGFEVYGAGGLGGNSKIALKLEDFVADAEALYYVEAMKKVFAREGDRKNRHKARLRYVLQRLGEEEFVKMFRNELDELRKSEQDLALHIESFEKNSQTTPEKLFPWDQQYQNLIYPQQQAGYYSVYIHPKKATITTHDLNELLTFLADLDYETSIRITLTQGLFVRDVKEKDVKNLLMIASNYSSKFNIENSVACVGPTICNFGLNDSQELLESILKTFKDVSEDVKDALPRVLISGCHNSCGQHQKGLIGFTGKRGRTENGVIPTYAISFNGKVGPGVARFGDVYGDIPAEKIANLLVDLAKLKVSSKYIDFDEFMKEKQAEIKTLVANYSL</sequence>
<dbReference type="Gene3D" id="3.30.413.10">
    <property type="entry name" value="Sulfite Reductase Hemoprotein, domain 1"/>
    <property type="match status" value="2"/>
</dbReference>
<feature type="domain" description="Nitrite/Sulfite reductase ferredoxin-like" evidence="8">
    <location>
        <begin position="45"/>
        <end position="105"/>
    </location>
</feature>
<dbReference type="RefSeq" id="WP_090941435.1">
    <property type="nucleotide sequence ID" value="NZ_FOTS01000044.1"/>
</dbReference>
<keyword evidence="6" id="KW-0411">Iron-sulfur</keyword>
<evidence type="ECO:0000256" key="5">
    <source>
        <dbReference type="ARBA" id="ARBA00023004"/>
    </source>
</evidence>
<evidence type="ECO:0000259" key="7">
    <source>
        <dbReference type="Pfam" id="PF01077"/>
    </source>
</evidence>
<dbReference type="GO" id="GO:0016491">
    <property type="term" value="F:oxidoreductase activity"/>
    <property type="evidence" value="ECO:0007669"/>
    <property type="project" value="UniProtKB-KW"/>
</dbReference>
<dbReference type="InterPro" id="IPR051329">
    <property type="entry name" value="NIR_SIR_4Fe-4S"/>
</dbReference>
<keyword evidence="1" id="KW-0004">4Fe-4S</keyword>
<gene>
    <name evidence="9" type="ORF">SAMN04490355_104433</name>
</gene>
<dbReference type="AlphaFoldDB" id="A0A1I4NCS8"/>
<evidence type="ECO:0000256" key="3">
    <source>
        <dbReference type="ARBA" id="ARBA00022723"/>
    </source>
</evidence>
<dbReference type="PRINTS" id="PR00397">
    <property type="entry name" value="SIROHAEM"/>
</dbReference>
<dbReference type="SUPFAM" id="SSF55124">
    <property type="entry name" value="Nitrite/Sulfite reductase N-terminal domain-like"/>
    <property type="match status" value="2"/>
</dbReference>
<evidence type="ECO:0000256" key="2">
    <source>
        <dbReference type="ARBA" id="ARBA00022617"/>
    </source>
</evidence>
<dbReference type="InterPro" id="IPR006066">
    <property type="entry name" value="NO2/SO3_Rdtase_FeS/sirohaem_BS"/>
</dbReference>
<dbReference type="OrthoDB" id="9803707at2"/>
<proteinExistence type="predicted"/>
<dbReference type="GO" id="GO:0051539">
    <property type="term" value="F:4 iron, 4 sulfur cluster binding"/>
    <property type="evidence" value="ECO:0007669"/>
    <property type="project" value="UniProtKB-KW"/>
</dbReference>
<keyword evidence="4" id="KW-0560">Oxidoreductase</keyword>
<evidence type="ECO:0000256" key="4">
    <source>
        <dbReference type="ARBA" id="ARBA00023002"/>
    </source>
</evidence>
<dbReference type="SUPFAM" id="SSF56014">
    <property type="entry name" value="Nitrite and sulphite reductase 4Fe-4S domain-like"/>
    <property type="match status" value="2"/>
</dbReference>